<accession>A0A0E0GHY7</accession>
<protein>
    <submittedName>
        <fullName evidence="2">Uncharacterized protein</fullName>
    </submittedName>
</protein>
<dbReference type="OMA" id="WPRAERW"/>
<feature type="compositionally biased region" description="Basic and acidic residues" evidence="1">
    <location>
        <begin position="25"/>
        <end position="45"/>
    </location>
</feature>
<dbReference type="Gramene" id="ONIVA03G06600.1">
    <property type="protein sequence ID" value="ONIVA03G06600.1"/>
    <property type="gene ID" value="ONIVA03G06600"/>
</dbReference>
<name>A0A0E0GHY7_ORYNI</name>
<feature type="region of interest" description="Disordered" evidence="1">
    <location>
        <begin position="1"/>
        <end position="114"/>
    </location>
</feature>
<keyword evidence="3" id="KW-1185">Reference proteome</keyword>
<feature type="compositionally biased region" description="Low complexity" evidence="1">
    <location>
        <begin position="65"/>
        <end position="79"/>
    </location>
</feature>
<reference evidence="2" key="2">
    <citation type="submission" date="2018-04" db="EMBL/GenBank/DDBJ databases">
        <title>OnivRS2 (Oryza nivara Reference Sequence Version 2).</title>
        <authorList>
            <person name="Zhang J."/>
            <person name="Kudrna D."/>
            <person name="Lee S."/>
            <person name="Talag J."/>
            <person name="Rajasekar S."/>
            <person name="Welchert J."/>
            <person name="Hsing Y.-I."/>
            <person name="Wing R.A."/>
        </authorList>
    </citation>
    <scope>NUCLEOTIDE SEQUENCE [LARGE SCALE GENOMIC DNA]</scope>
    <source>
        <strain evidence="2">SL10</strain>
    </source>
</reference>
<dbReference type="AlphaFoldDB" id="A0A0E0GHY7"/>
<evidence type="ECO:0000313" key="3">
    <source>
        <dbReference type="Proteomes" id="UP000006591"/>
    </source>
</evidence>
<dbReference type="HOGENOM" id="CLU_2295999_0_0_1"/>
<dbReference type="Proteomes" id="UP000006591">
    <property type="component" value="Chromosome 3"/>
</dbReference>
<sequence>MGYGPERCGRGGRRRIRGGGSGAERGQRRAEQAPRRASSREEAGRRHQRGKKLSPASCPLRPSPHRSSGSLSRRSSGGLALRWSNGVPAGRLGRVRWPGRPRGGPTAWPRAERW</sequence>
<evidence type="ECO:0000256" key="1">
    <source>
        <dbReference type="SAM" id="MobiDB-lite"/>
    </source>
</evidence>
<proteinExistence type="predicted"/>
<evidence type="ECO:0000313" key="2">
    <source>
        <dbReference type="EnsemblPlants" id="ONIVA03G06600.1"/>
    </source>
</evidence>
<dbReference type="EnsemblPlants" id="ONIVA03G06600.1">
    <property type="protein sequence ID" value="ONIVA03G06600.1"/>
    <property type="gene ID" value="ONIVA03G06600"/>
</dbReference>
<organism evidence="2">
    <name type="scientific">Oryza nivara</name>
    <name type="common">Indian wild rice</name>
    <name type="synonym">Oryza sativa f. spontanea</name>
    <dbReference type="NCBI Taxonomy" id="4536"/>
    <lineage>
        <taxon>Eukaryota</taxon>
        <taxon>Viridiplantae</taxon>
        <taxon>Streptophyta</taxon>
        <taxon>Embryophyta</taxon>
        <taxon>Tracheophyta</taxon>
        <taxon>Spermatophyta</taxon>
        <taxon>Magnoliopsida</taxon>
        <taxon>Liliopsida</taxon>
        <taxon>Poales</taxon>
        <taxon>Poaceae</taxon>
        <taxon>BOP clade</taxon>
        <taxon>Oryzoideae</taxon>
        <taxon>Oryzeae</taxon>
        <taxon>Oryzinae</taxon>
        <taxon>Oryza</taxon>
    </lineage>
</organism>
<reference evidence="2" key="1">
    <citation type="submission" date="2015-04" db="UniProtKB">
        <authorList>
            <consortium name="EnsemblPlants"/>
        </authorList>
    </citation>
    <scope>IDENTIFICATION</scope>
    <source>
        <strain evidence="2">SL10</strain>
    </source>
</reference>